<dbReference type="EMBL" id="CM029047">
    <property type="protein sequence ID" value="KAG2583352.1"/>
    <property type="molecule type" value="Genomic_DNA"/>
</dbReference>
<evidence type="ECO:0000256" key="2">
    <source>
        <dbReference type="SAM" id="MobiDB-lite"/>
    </source>
</evidence>
<evidence type="ECO:0000256" key="1">
    <source>
        <dbReference type="SAM" id="Coils"/>
    </source>
</evidence>
<dbReference type="AlphaFoldDB" id="A0A8T0RBR9"/>
<feature type="coiled-coil region" evidence="1">
    <location>
        <begin position="106"/>
        <end position="133"/>
    </location>
</feature>
<feature type="transmembrane region" description="Helical" evidence="3">
    <location>
        <begin position="80"/>
        <end position="98"/>
    </location>
</feature>
<proteinExistence type="predicted"/>
<dbReference type="Proteomes" id="UP000823388">
    <property type="component" value="Chromosome 6K"/>
</dbReference>
<keyword evidence="3" id="KW-0472">Membrane</keyword>
<keyword evidence="3" id="KW-0812">Transmembrane</keyword>
<protein>
    <submittedName>
        <fullName evidence="4">Uncharacterized protein</fullName>
    </submittedName>
</protein>
<evidence type="ECO:0000313" key="5">
    <source>
        <dbReference type="Proteomes" id="UP000823388"/>
    </source>
</evidence>
<feature type="transmembrane region" description="Helical" evidence="3">
    <location>
        <begin position="34"/>
        <end position="53"/>
    </location>
</feature>
<gene>
    <name evidence="4" type="ORF">PVAP13_6KG140666</name>
</gene>
<keyword evidence="3" id="KW-1133">Transmembrane helix</keyword>
<name>A0A8T0RBR9_PANVG</name>
<evidence type="ECO:0000256" key="3">
    <source>
        <dbReference type="SAM" id="Phobius"/>
    </source>
</evidence>
<comment type="caution">
    <text evidence="4">The sequence shown here is derived from an EMBL/GenBank/DDBJ whole genome shotgun (WGS) entry which is preliminary data.</text>
</comment>
<organism evidence="4 5">
    <name type="scientific">Panicum virgatum</name>
    <name type="common">Blackwell switchgrass</name>
    <dbReference type="NCBI Taxonomy" id="38727"/>
    <lineage>
        <taxon>Eukaryota</taxon>
        <taxon>Viridiplantae</taxon>
        <taxon>Streptophyta</taxon>
        <taxon>Embryophyta</taxon>
        <taxon>Tracheophyta</taxon>
        <taxon>Spermatophyta</taxon>
        <taxon>Magnoliopsida</taxon>
        <taxon>Liliopsida</taxon>
        <taxon>Poales</taxon>
        <taxon>Poaceae</taxon>
        <taxon>PACMAD clade</taxon>
        <taxon>Panicoideae</taxon>
        <taxon>Panicodae</taxon>
        <taxon>Paniceae</taxon>
        <taxon>Panicinae</taxon>
        <taxon>Panicum</taxon>
        <taxon>Panicum sect. Hiantes</taxon>
    </lineage>
</organism>
<sequence length="232" mass="25613">MLRRARVPMPAAARPQGGPLPKAKGAPAPGALRVLYRAAVDAVLYAFLAALWANNFLSTVLEILGCWVCGEGSSVEAAGLAVRACSKFVMVLLSPCYIQLVMMRVREHAELDLKEQEKERREKEEREKLASNHMAAVETVNEQLPKRKAALRPRLPKGVKLAPLYGCLPMFLLQLLAIMMQLHHEKGSLMWRMADVLFDLARLGIAVIIGVWAVPNSVILVTVPKAKNEDTQ</sequence>
<accession>A0A8T0RBR9</accession>
<feature type="compositionally biased region" description="Low complexity" evidence="2">
    <location>
        <begin position="7"/>
        <end position="24"/>
    </location>
</feature>
<evidence type="ECO:0000313" key="4">
    <source>
        <dbReference type="EMBL" id="KAG2583352.1"/>
    </source>
</evidence>
<keyword evidence="1" id="KW-0175">Coiled coil</keyword>
<keyword evidence="5" id="KW-1185">Reference proteome</keyword>
<feature type="transmembrane region" description="Helical" evidence="3">
    <location>
        <begin position="161"/>
        <end position="180"/>
    </location>
</feature>
<feature type="region of interest" description="Disordered" evidence="2">
    <location>
        <begin position="1"/>
        <end position="24"/>
    </location>
</feature>
<feature type="transmembrane region" description="Helical" evidence="3">
    <location>
        <begin position="200"/>
        <end position="223"/>
    </location>
</feature>
<reference evidence="4" key="1">
    <citation type="submission" date="2020-05" db="EMBL/GenBank/DDBJ databases">
        <title>WGS assembly of Panicum virgatum.</title>
        <authorList>
            <person name="Lovell J.T."/>
            <person name="Jenkins J."/>
            <person name="Shu S."/>
            <person name="Juenger T.E."/>
            <person name="Schmutz J."/>
        </authorList>
    </citation>
    <scope>NUCLEOTIDE SEQUENCE</scope>
    <source>
        <strain evidence="4">AP13</strain>
    </source>
</reference>